<dbReference type="InterPro" id="IPR049886">
    <property type="entry name" value="CFI_box_CTERM_dom"/>
</dbReference>
<keyword evidence="2" id="KW-1185">Reference proteome</keyword>
<dbReference type="NCBIfam" id="NF041770">
    <property type="entry name" value="CFI_box_CTERM"/>
    <property type="match status" value="1"/>
</dbReference>
<dbReference type="EMBL" id="FNOY01000052">
    <property type="protein sequence ID" value="SDY66894.1"/>
    <property type="molecule type" value="Genomic_DNA"/>
</dbReference>
<dbReference type="Proteomes" id="UP000198640">
    <property type="component" value="Unassembled WGS sequence"/>
</dbReference>
<reference evidence="1 2" key="1">
    <citation type="submission" date="2016-10" db="EMBL/GenBank/DDBJ databases">
        <authorList>
            <person name="de Groot N.N."/>
        </authorList>
    </citation>
    <scope>NUCLEOTIDE SEQUENCE [LARGE SCALE GENOMIC DNA]</scope>
    <source>
        <strain evidence="1 2">Nm1</strain>
    </source>
</reference>
<sequence length="164" mass="18871">MSGTKLNETRYYLLPKWHQSIGNVMNRKKHYHSISDIIAAVYCEQKLIFDRDLGDASPLPIRKKAAEGTLEHQRFAMESQRAAIDKRCFIASSIYGIDSIEAVTLRKWRDDVLLQSKMGCLFVYGYYRLSPCMVSVMAHQAWLVSLARAGLDWWLAVLDKKVNK</sequence>
<protein>
    <submittedName>
        <fullName evidence="1">Uncharacterized protein</fullName>
    </submittedName>
</protein>
<organism evidence="1 2">
    <name type="scientific">Nitrosomonas halophila</name>
    <dbReference type="NCBI Taxonomy" id="44576"/>
    <lineage>
        <taxon>Bacteria</taxon>
        <taxon>Pseudomonadati</taxon>
        <taxon>Pseudomonadota</taxon>
        <taxon>Betaproteobacteria</taxon>
        <taxon>Nitrosomonadales</taxon>
        <taxon>Nitrosomonadaceae</taxon>
        <taxon>Nitrosomonas</taxon>
    </lineage>
</organism>
<proteinExistence type="predicted"/>
<evidence type="ECO:0000313" key="2">
    <source>
        <dbReference type="Proteomes" id="UP000198640"/>
    </source>
</evidence>
<dbReference type="AlphaFoldDB" id="A0A1H3LS86"/>
<gene>
    <name evidence="1" type="ORF">SAMN05421881_10522</name>
</gene>
<evidence type="ECO:0000313" key="1">
    <source>
        <dbReference type="EMBL" id="SDY66894.1"/>
    </source>
</evidence>
<name>A0A1H3LS86_9PROT</name>
<accession>A0A1H3LS86</accession>